<evidence type="ECO:0000256" key="5">
    <source>
        <dbReference type="ARBA" id="ARBA00022989"/>
    </source>
</evidence>
<evidence type="ECO:0000313" key="9">
    <source>
        <dbReference type="EMBL" id="TDD86853.1"/>
    </source>
</evidence>
<comment type="caution">
    <text evidence="9">The sequence shown here is derived from an EMBL/GenBank/DDBJ whole genome shotgun (WGS) entry which is preliminary data.</text>
</comment>
<comment type="subcellular location">
    <subcellularLocation>
        <location evidence="1 7">Cell membrane</location>
        <topology evidence="1 7">Multi-pass membrane protein</topology>
    </subcellularLocation>
</comment>
<keyword evidence="10" id="KW-1185">Reference proteome</keyword>
<feature type="transmembrane region" description="Helical" evidence="7">
    <location>
        <begin position="97"/>
        <end position="119"/>
    </location>
</feature>
<evidence type="ECO:0000313" key="10">
    <source>
        <dbReference type="Proteomes" id="UP000295578"/>
    </source>
</evidence>
<evidence type="ECO:0000256" key="4">
    <source>
        <dbReference type="ARBA" id="ARBA00022692"/>
    </source>
</evidence>
<evidence type="ECO:0000259" key="8">
    <source>
        <dbReference type="PROSITE" id="PS50928"/>
    </source>
</evidence>
<comment type="similarity">
    <text evidence="7">Belongs to the binding-protein-dependent transport system permease family.</text>
</comment>
<evidence type="ECO:0000256" key="1">
    <source>
        <dbReference type="ARBA" id="ARBA00004651"/>
    </source>
</evidence>
<dbReference type="AlphaFoldDB" id="A0A4R5BNB8"/>
<keyword evidence="6 7" id="KW-0472">Membrane</keyword>
<dbReference type="GO" id="GO:0055085">
    <property type="term" value="P:transmembrane transport"/>
    <property type="evidence" value="ECO:0007669"/>
    <property type="project" value="InterPro"/>
</dbReference>
<name>A0A4R5BNB8_9ACTN</name>
<evidence type="ECO:0000256" key="3">
    <source>
        <dbReference type="ARBA" id="ARBA00022475"/>
    </source>
</evidence>
<gene>
    <name evidence="9" type="ORF">E1293_08925</name>
</gene>
<dbReference type="InterPro" id="IPR000515">
    <property type="entry name" value="MetI-like"/>
</dbReference>
<dbReference type="RefSeq" id="WP_132195783.1">
    <property type="nucleotide sequence ID" value="NZ_SMKY01000027.1"/>
</dbReference>
<sequence>MNRRTFLAFASPSLILMTVLMVAPLALTVYLSLNDFSYGSPLHFRGLGNYTEVLSQATFWHATAFTLVYTGGTTILKIIVGFALALALNHVIRARSFFLGLLLVPMIVPPVVGALVFGWMFRDDIGIGLFTYALSETGVHVHWLSEPWPARFLLILQNTWQDAAFGALILLAGLQGLPDEPLEAAMVDGAGWFQRVRHVIIPGLRGLFAFVALMSVMDAFRIFDNIAVMTKGNPAGATTSLMYLNYQVAFQQQRLGLGSAISVLTVGAIVLLMIPFIRQTRRQFRGE</sequence>
<reference evidence="9 10" key="1">
    <citation type="submission" date="2019-03" db="EMBL/GenBank/DDBJ databases">
        <title>Draft genome sequences of novel Actinobacteria.</title>
        <authorList>
            <person name="Sahin N."/>
            <person name="Ay H."/>
            <person name="Saygin H."/>
        </authorList>
    </citation>
    <scope>NUCLEOTIDE SEQUENCE [LARGE SCALE GENOMIC DNA]</scope>
    <source>
        <strain evidence="9 10">DSM 45941</strain>
    </source>
</reference>
<keyword evidence="2 7" id="KW-0813">Transport</keyword>
<keyword evidence="5 7" id="KW-1133">Transmembrane helix</keyword>
<evidence type="ECO:0000256" key="2">
    <source>
        <dbReference type="ARBA" id="ARBA00022448"/>
    </source>
</evidence>
<dbReference type="EMBL" id="SMKY01000027">
    <property type="protein sequence ID" value="TDD86853.1"/>
    <property type="molecule type" value="Genomic_DNA"/>
</dbReference>
<dbReference type="InterPro" id="IPR035906">
    <property type="entry name" value="MetI-like_sf"/>
</dbReference>
<protein>
    <submittedName>
        <fullName evidence="9">Sugar ABC transporter permease</fullName>
    </submittedName>
</protein>
<dbReference type="GO" id="GO:0005886">
    <property type="term" value="C:plasma membrane"/>
    <property type="evidence" value="ECO:0007669"/>
    <property type="project" value="UniProtKB-SubCell"/>
</dbReference>
<dbReference type="PANTHER" id="PTHR43005">
    <property type="entry name" value="BLR7065 PROTEIN"/>
    <property type="match status" value="1"/>
</dbReference>
<keyword evidence="4 7" id="KW-0812">Transmembrane</keyword>
<feature type="domain" description="ABC transmembrane type-1" evidence="8">
    <location>
        <begin position="63"/>
        <end position="278"/>
    </location>
</feature>
<proteinExistence type="inferred from homology"/>
<evidence type="ECO:0000256" key="6">
    <source>
        <dbReference type="ARBA" id="ARBA00023136"/>
    </source>
</evidence>
<dbReference type="Proteomes" id="UP000295578">
    <property type="component" value="Unassembled WGS sequence"/>
</dbReference>
<feature type="transmembrane region" description="Helical" evidence="7">
    <location>
        <begin position="7"/>
        <end position="33"/>
    </location>
</feature>
<dbReference type="PROSITE" id="PS50928">
    <property type="entry name" value="ABC_TM1"/>
    <property type="match status" value="1"/>
</dbReference>
<feature type="transmembrane region" description="Helical" evidence="7">
    <location>
        <begin position="204"/>
        <end position="223"/>
    </location>
</feature>
<dbReference type="Pfam" id="PF00528">
    <property type="entry name" value="BPD_transp_1"/>
    <property type="match status" value="1"/>
</dbReference>
<feature type="transmembrane region" description="Helical" evidence="7">
    <location>
        <begin position="255"/>
        <end position="277"/>
    </location>
</feature>
<dbReference type="SUPFAM" id="SSF161098">
    <property type="entry name" value="MetI-like"/>
    <property type="match status" value="1"/>
</dbReference>
<accession>A0A4R5BNB8</accession>
<dbReference type="CDD" id="cd06261">
    <property type="entry name" value="TM_PBP2"/>
    <property type="match status" value="1"/>
</dbReference>
<feature type="transmembrane region" description="Helical" evidence="7">
    <location>
        <begin position="59"/>
        <end position="85"/>
    </location>
</feature>
<evidence type="ECO:0000256" key="7">
    <source>
        <dbReference type="RuleBase" id="RU363032"/>
    </source>
</evidence>
<dbReference type="PANTHER" id="PTHR43005:SF1">
    <property type="entry name" value="SPERMIDINE_PUTRESCINE TRANSPORT SYSTEM PERMEASE PROTEIN"/>
    <property type="match status" value="1"/>
</dbReference>
<dbReference type="OrthoDB" id="34224at2"/>
<organism evidence="9 10">
    <name type="scientific">Actinomadura darangshiensis</name>
    <dbReference type="NCBI Taxonomy" id="705336"/>
    <lineage>
        <taxon>Bacteria</taxon>
        <taxon>Bacillati</taxon>
        <taxon>Actinomycetota</taxon>
        <taxon>Actinomycetes</taxon>
        <taxon>Streptosporangiales</taxon>
        <taxon>Thermomonosporaceae</taxon>
        <taxon>Actinomadura</taxon>
    </lineage>
</organism>
<dbReference type="Gene3D" id="1.10.3720.10">
    <property type="entry name" value="MetI-like"/>
    <property type="match status" value="1"/>
</dbReference>
<keyword evidence="3" id="KW-1003">Cell membrane</keyword>